<keyword evidence="3" id="KW-1185">Reference proteome</keyword>
<dbReference type="Pfam" id="PF21738">
    <property type="entry name" value="DJR-like_dom"/>
    <property type="match status" value="1"/>
</dbReference>
<dbReference type="Proteomes" id="UP000078541">
    <property type="component" value="Unassembled WGS sequence"/>
</dbReference>
<evidence type="ECO:0000313" key="3">
    <source>
        <dbReference type="Proteomes" id="UP000078541"/>
    </source>
</evidence>
<protein>
    <recommendedName>
        <fullName evidence="1">Double jelly roll-like domain-containing protein</fullName>
    </recommendedName>
</protein>
<dbReference type="STRING" id="34720.A0A151JUN8"/>
<feature type="non-terminal residue" evidence="2">
    <location>
        <position position="1"/>
    </location>
</feature>
<organism evidence="2 3">
    <name type="scientific">Trachymyrmex septentrionalis</name>
    <dbReference type="NCBI Taxonomy" id="34720"/>
    <lineage>
        <taxon>Eukaryota</taxon>
        <taxon>Metazoa</taxon>
        <taxon>Ecdysozoa</taxon>
        <taxon>Arthropoda</taxon>
        <taxon>Hexapoda</taxon>
        <taxon>Insecta</taxon>
        <taxon>Pterygota</taxon>
        <taxon>Neoptera</taxon>
        <taxon>Endopterygota</taxon>
        <taxon>Hymenoptera</taxon>
        <taxon>Apocrita</taxon>
        <taxon>Aculeata</taxon>
        <taxon>Formicoidea</taxon>
        <taxon>Formicidae</taxon>
        <taxon>Myrmicinae</taxon>
        <taxon>Trachymyrmex</taxon>
    </lineage>
</organism>
<gene>
    <name evidence="2" type="ORF">ALC56_09112</name>
</gene>
<dbReference type="EMBL" id="KQ981738">
    <property type="protein sequence ID" value="KYN36517.1"/>
    <property type="molecule type" value="Genomic_DNA"/>
</dbReference>
<name>A0A151JUN8_9HYME</name>
<feature type="domain" description="Double jelly roll-like" evidence="1">
    <location>
        <begin position="1"/>
        <end position="31"/>
    </location>
</feature>
<dbReference type="InterPro" id="IPR049512">
    <property type="entry name" value="DJR-like_dom"/>
</dbReference>
<proteinExistence type="predicted"/>
<sequence>LGNNCVAFIFDKIRYELNGVEIDRNRNIGDWNMKGKRFATVEEVKQKSLEGLKDIPMSEFKNCFEQWKNRLEKCVVVNGEYFEGD</sequence>
<dbReference type="InterPro" id="IPR036397">
    <property type="entry name" value="RNaseH_sf"/>
</dbReference>
<accession>A0A151JUN8</accession>
<dbReference type="AlphaFoldDB" id="A0A151JUN8"/>
<dbReference type="GO" id="GO:0003676">
    <property type="term" value="F:nucleic acid binding"/>
    <property type="evidence" value="ECO:0007669"/>
    <property type="project" value="InterPro"/>
</dbReference>
<reference evidence="2 3" key="1">
    <citation type="submission" date="2016-03" db="EMBL/GenBank/DDBJ databases">
        <title>Trachymyrmex septentrionalis WGS genome.</title>
        <authorList>
            <person name="Nygaard S."/>
            <person name="Hu H."/>
            <person name="Boomsma J."/>
            <person name="Zhang G."/>
        </authorList>
    </citation>
    <scope>NUCLEOTIDE SEQUENCE [LARGE SCALE GENOMIC DNA]</scope>
    <source>
        <strain evidence="2">Tsep2-gDNA-1</strain>
        <tissue evidence="2">Whole body</tissue>
    </source>
</reference>
<evidence type="ECO:0000313" key="2">
    <source>
        <dbReference type="EMBL" id="KYN36517.1"/>
    </source>
</evidence>
<dbReference type="Gene3D" id="3.30.420.10">
    <property type="entry name" value="Ribonuclease H-like superfamily/Ribonuclease H"/>
    <property type="match status" value="1"/>
</dbReference>
<evidence type="ECO:0000259" key="1">
    <source>
        <dbReference type="Pfam" id="PF21738"/>
    </source>
</evidence>